<feature type="domain" description="N-acetyltransferase" evidence="3">
    <location>
        <begin position="26"/>
        <end position="178"/>
    </location>
</feature>
<proteinExistence type="predicted"/>
<evidence type="ECO:0000313" key="5">
    <source>
        <dbReference type="Proteomes" id="UP000238362"/>
    </source>
</evidence>
<sequence>MYPSPELSAINSTIDRFFPRAQPPSVVVRVLEPADVPLVDAMSDALTPNSLYLRFFAGTPRIPTALLRQLAALDHDTREAVLAVADGKAVGMAQYVRDPDGTASAEIAVLVADAWQRQGIATALVSHLTELAVARGITRFDAAVLPENEAAHLGIARRWPGALGTATEDGIDYRLPVAARRPPRESPAQARECRVRIAE</sequence>
<evidence type="ECO:0000259" key="3">
    <source>
        <dbReference type="PROSITE" id="PS51186"/>
    </source>
</evidence>
<dbReference type="EMBL" id="PVNH01000015">
    <property type="protein sequence ID" value="PRX43401.1"/>
    <property type="molecule type" value="Genomic_DNA"/>
</dbReference>
<reference evidence="4 5" key="1">
    <citation type="submission" date="2018-03" db="EMBL/GenBank/DDBJ databases">
        <title>Genomic Encyclopedia of Type Strains, Phase III (KMG-III): the genomes of soil and plant-associated and newly described type strains.</title>
        <authorList>
            <person name="Whitman W."/>
        </authorList>
    </citation>
    <scope>NUCLEOTIDE SEQUENCE [LARGE SCALE GENOMIC DNA]</scope>
    <source>
        <strain evidence="4 5">CGMCC 4.7125</strain>
    </source>
</reference>
<keyword evidence="1 4" id="KW-0808">Transferase</keyword>
<dbReference type="SUPFAM" id="SSF55729">
    <property type="entry name" value="Acyl-CoA N-acyltransferases (Nat)"/>
    <property type="match status" value="1"/>
</dbReference>
<name>A0A2T0LKN2_9PSEU</name>
<gene>
    <name evidence="4" type="ORF">B0I33_11519</name>
</gene>
<dbReference type="InterPro" id="IPR000182">
    <property type="entry name" value="GNAT_dom"/>
</dbReference>
<dbReference type="AlphaFoldDB" id="A0A2T0LKN2"/>
<dbReference type="Gene3D" id="3.40.630.30">
    <property type="match status" value="1"/>
</dbReference>
<dbReference type="Proteomes" id="UP000238362">
    <property type="component" value="Unassembled WGS sequence"/>
</dbReference>
<evidence type="ECO:0000313" key="4">
    <source>
        <dbReference type="EMBL" id="PRX43401.1"/>
    </source>
</evidence>
<keyword evidence="5" id="KW-1185">Reference proteome</keyword>
<dbReference type="PANTHER" id="PTHR43877">
    <property type="entry name" value="AMINOALKYLPHOSPHONATE N-ACETYLTRANSFERASE-RELATED-RELATED"/>
    <property type="match status" value="1"/>
</dbReference>
<dbReference type="GO" id="GO:0016747">
    <property type="term" value="F:acyltransferase activity, transferring groups other than amino-acyl groups"/>
    <property type="evidence" value="ECO:0007669"/>
    <property type="project" value="InterPro"/>
</dbReference>
<organism evidence="4 5">
    <name type="scientific">Prauserella shujinwangii</name>
    <dbReference type="NCBI Taxonomy" id="1453103"/>
    <lineage>
        <taxon>Bacteria</taxon>
        <taxon>Bacillati</taxon>
        <taxon>Actinomycetota</taxon>
        <taxon>Actinomycetes</taxon>
        <taxon>Pseudonocardiales</taxon>
        <taxon>Pseudonocardiaceae</taxon>
        <taxon>Prauserella</taxon>
    </lineage>
</organism>
<dbReference type="CDD" id="cd04301">
    <property type="entry name" value="NAT_SF"/>
    <property type="match status" value="1"/>
</dbReference>
<dbReference type="OrthoDB" id="4256927at2"/>
<dbReference type="Pfam" id="PF00583">
    <property type="entry name" value="Acetyltransf_1"/>
    <property type="match status" value="1"/>
</dbReference>
<protein>
    <submittedName>
        <fullName evidence="4">RimJ/RimL family protein N-acetyltransferase</fullName>
    </submittedName>
</protein>
<evidence type="ECO:0000256" key="1">
    <source>
        <dbReference type="ARBA" id="ARBA00022679"/>
    </source>
</evidence>
<dbReference type="InterPro" id="IPR050832">
    <property type="entry name" value="Bact_Acetyltransf"/>
</dbReference>
<dbReference type="InterPro" id="IPR016181">
    <property type="entry name" value="Acyl_CoA_acyltransferase"/>
</dbReference>
<accession>A0A2T0LKN2</accession>
<keyword evidence="2" id="KW-0012">Acyltransferase</keyword>
<dbReference type="PROSITE" id="PS51186">
    <property type="entry name" value="GNAT"/>
    <property type="match status" value="1"/>
</dbReference>
<comment type="caution">
    <text evidence="4">The sequence shown here is derived from an EMBL/GenBank/DDBJ whole genome shotgun (WGS) entry which is preliminary data.</text>
</comment>
<evidence type="ECO:0000256" key="2">
    <source>
        <dbReference type="ARBA" id="ARBA00023315"/>
    </source>
</evidence>